<dbReference type="RefSeq" id="WP_317834043.1">
    <property type="nucleotide sequence ID" value="NZ_CP136920.1"/>
</dbReference>
<dbReference type="PROSITE" id="PS51257">
    <property type="entry name" value="PROKAR_LIPOPROTEIN"/>
    <property type="match status" value="1"/>
</dbReference>
<protein>
    <recommendedName>
        <fullName evidence="3">Lipoprotein</fullName>
    </recommendedName>
</protein>
<evidence type="ECO:0000313" key="2">
    <source>
        <dbReference type="Proteomes" id="UP001304300"/>
    </source>
</evidence>
<evidence type="ECO:0000313" key="1">
    <source>
        <dbReference type="EMBL" id="WOO41559.1"/>
    </source>
</evidence>
<reference evidence="1 2" key="1">
    <citation type="submission" date="2023-10" db="EMBL/GenBank/DDBJ databases">
        <title>Rubellicoccus peritrichatus gen. nov., sp. nov., isolated from an algae of coral reef tank.</title>
        <authorList>
            <person name="Luo J."/>
        </authorList>
    </citation>
    <scope>NUCLEOTIDE SEQUENCE [LARGE SCALE GENOMIC DNA]</scope>
    <source>
        <strain evidence="1 2">CR14</strain>
    </source>
</reference>
<dbReference type="Proteomes" id="UP001304300">
    <property type="component" value="Chromosome"/>
</dbReference>
<dbReference type="KEGG" id="puo:RZN69_00560"/>
<accession>A0AAQ3LBM9</accession>
<keyword evidence="2" id="KW-1185">Reference proteome</keyword>
<dbReference type="AlphaFoldDB" id="A0AAQ3LBM9"/>
<organism evidence="1 2">
    <name type="scientific">Rubellicoccus peritrichatus</name>
    <dbReference type="NCBI Taxonomy" id="3080537"/>
    <lineage>
        <taxon>Bacteria</taxon>
        <taxon>Pseudomonadati</taxon>
        <taxon>Verrucomicrobiota</taxon>
        <taxon>Opitutia</taxon>
        <taxon>Puniceicoccales</taxon>
        <taxon>Cerasicoccaceae</taxon>
        <taxon>Rubellicoccus</taxon>
    </lineage>
</organism>
<dbReference type="EMBL" id="CP136920">
    <property type="protein sequence ID" value="WOO41559.1"/>
    <property type="molecule type" value="Genomic_DNA"/>
</dbReference>
<name>A0AAQ3LBM9_9BACT</name>
<sequence length="223" mass="24773">MLKKPFLIITVTICALLSGCQTNEPTVVANGKISNPSMGFNGYEAKLPPGYIEYNHEKMGDNHKMGSVVHTIQENNTIRGAHYGDQVIVVSPDFAILFSVSEVYLPTKYRRLNDIGNVSTSSVKFAHLQDRDKQLFLSNWVNGAKSSGNIVEREVIDLSDTPAKNLYVGRVVMEYPSIHLVIVDYYVLGKSTEMFVISGAGSLYKLDEISSDIEYMAKNLDVK</sequence>
<evidence type="ECO:0008006" key="3">
    <source>
        <dbReference type="Google" id="ProtNLM"/>
    </source>
</evidence>
<gene>
    <name evidence="1" type="ORF">RZN69_00560</name>
</gene>
<proteinExistence type="predicted"/>